<proteinExistence type="predicted"/>
<dbReference type="GO" id="GO:0016491">
    <property type="term" value="F:oxidoreductase activity"/>
    <property type="evidence" value="ECO:0007669"/>
    <property type="project" value="UniProtKB-KW"/>
</dbReference>
<dbReference type="GO" id="GO:0005737">
    <property type="term" value="C:cytoplasm"/>
    <property type="evidence" value="ECO:0007669"/>
    <property type="project" value="UniProtKB-SubCell"/>
</dbReference>
<dbReference type="Pfam" id="PF25413">
    <property type="entry name" value="Rossman_Mical"/>
    <property type="match status" value="1"/>
</dbReference>
<gene>
    <name evidence="7" type="ORF">WUBG_07883</name>
</gene>
<dbReference type="Gene3D" id="3.50.50.60">
    <property type="entry name" value="FAD/NAD(P)-binding domain"/>
    <property type="match status" value="1"/>
</dbReference>
<dbReference type="Proteomes" id="UP000004810">
    <property type="component" value="Unassembled WGS sequence"/>
</dbReference>
<reference evidence="8" key="1">
    <citation type="submission" date="2012-08" db="EMBL/GenBank/DDBJ databases">
        <title>The Genome Sequence of Wuchereria bancrofti.</title>
        <authorList>
            <person name="Nutman T.B."/>
            <person name="Fink D.L."/>
            <person name="Russ C."/>
            <person name="Young S."/>
            <person name="Zeng Q."/>
            <person name="Koehrsen M."/>
            <person name="Alvarado L."/>
            <person name="Berlin A."/>
            <person name="Chapman S.B."/>
            <person name="Chen Z."/>
            <person name="Freedman E."/>
            <person name="Gellesch M."/>
            <person name="Goldberg J."/>
            <person name="Griggs A."/>
            <person name="Gujja S."/>
            <person name="Heilman E.R."/>
            <person name="Heiman D."/>
            <person name="Hepburn T."/>
            <person name="Howarth C."/>
            <person name="Jen D."/>
            <person name="Larson L."/>
            <person name="Lewis B."/>
            <person name="Mehta T."/>
            <person name="Park D."/>
            <person name="Pearson M."/>
            <person name="Roberts A."/>
            <person name="Saif S."/>
            <person name="Shea T."/>
            <person name="Shenoy N."/>
            <person name="Sisk P."/>
            <person name="Stolte C."/>
            <person name="Sykes S."/>
            <person name="Walk T."/>
            <person name="White J."/>
            <person name="Yandava C."/>
            <person name="Haas B."/>
            <person name="Henn M.R."/>
            <person name="Nusbaum C."/>
            <person name="Birren B."/>
        </authorList>
    </citation>
    <scope>NUCLEOTIDE SEQUENCE [LARGE SCALE GENOMIC DNA]</scope>
    <source>
        <strain evidence="8">NA</strain>
    </source>
</reference>
<feature type="non-terminal residue" evidence="7">
    <location>
        <position position="393"/>
    </location>
</feature>
<dbReference type="InterPro" id="IPR057494">
    <property type="entry name" value="Rossman_Mical"/>
</dbReference>
<evidence type="ECO:0000313" key="7">
    <source>
        <dbReference type="EMBL" id="EJW81208.1"/>
    </source>
</evidence>
<dbReference type="InterPro" id="IPR003953">
    <property type="entry name" value="FAD-dep_OxRdtase_2_FAD-bd"/>
</dbReference>
<dbReference type="InterPro" id="IPR050540">
    <property type="entry name" value="F-actin_Monoox_Mical"/>
</dbReference>
<dbReference type="SUPFAM" id="SSF51905">
    <property type="entry name" value="FAD/NAD(P)-binding domain"/>
    <property type="match status" value="1"/>
</dbReference>
<dbReference type="EMBL" id="ADBV01003834">
    <property type="protein sequence ID" value="EJW81208.1"/>
    <property type="molecule type" value="Genomic_DNA"/>
</dbReference>
<evidence type="ECO:0000256" key="3">
    <source>
        <dbReference type="ARBA" id="ARBA00022630"/>
    </source>
</evidence>
<evidence type="ECO:0000256" key="4">
    <source>
        <dbReference type="ARBA" id="ARBA00023002"/>
    </source>
</evidence>
<dbReference type="AlphaFoldDB" id="J9EGC0"/>
<name>J9EGC0_WUCBA</name>
<protein>
    <submittedName>
        <fullName evidence="7">MICAL-3 family protein</fullName>
    </submittedName>
</protein>
<evidence type="ECO:0000313" key="8">
    <source>
        <dbReference type="Proteomes" id="UP000004810"/>
    </source>
</evidence>
<dbReference type="InterPro" id="IPR036188">
    <property type="entry name" value="FAD/NAD-bd_sf"/>
</dbReference>
<evidence type="ECO:0000256" key="1">
    <source>
        <dbReference type="ARBA" id="ARBA00004496"/>
    </source>
</evidence>
<comment type="subcellular location">
    <subcellularLocation>
        <location evidence="1">Cytoplasm</location>
    </subcellularLocation>
</comment>
<organism evidence="7 8">
    <name type="scientific">Wuchereria bancrofti</name>
    <dbReference type="NCBI Taxonomy" id="6293"/>
    <lineage>
        <taxon>Eukaryota</taxon>
        <taxon>Metazoa</taxon>
        <taxon>Ecdysozoa</taxon>
        <taxon>Nematoda</taxon>
        <taxon>Chromadorea</taxon>
        <taxon>Rhabditida</taxon>
        <taxon>Spirurina</taxon>
        <taxon>Spiruromorpha</taxon>
        <taxon>Filarioidea</taxon>
        <taxon>Onchocercidae</taxon>
        <taxon>Wuchereria</taxon>
    </lineage>
</organism>
<keyword evidence="3" id="KW-0285">Flavoprotein</keyword>
<dbReference type="Pfam" id="PF00890">
    <property type="entry name" value="FAD_binding_2"/>
    <property type="match status" value="1"/>
</dbReference>
<evidence type="ECO:0000259" key="5">
    <source>
        <dbReference type="Pfam" id="PF00890"/>
    </source>
</evidence>
<evidence type="ECO:0000259" key="6">
    <source>
        <dbReference type="Pfam" id="PF25413"/>
    </source>
</evidence>
<comment type="caution">
    <text evidence="7">The sequence shown here is derived from an EMBL/GenBank/DDBJ whole genome shotgun (WGS) entry which is preliminary data.</text>
</comment>
<dbReference type="PANTHER" id="PTHR23167">
    <property type="entry name" value="CALPONIN HOMOLOGY DOMAIN-CONTAINING PROTEIN DDB_G0272472-RELATED"/>
    <property type="match status" value="1"/>
</dbReference>
<keyword evidence="2" id="KW-0963">Cytoplasm</keyword>
<keyword evidence="4" id="KW-0560">Oxidoreductase</keyword>
<sequence>MDADRLFDAFAAATSFTKIQQLFAQLCALLDIDPYDNFNVFRRLKTVLNDWRAQKLWSLLEKRAEQKEYCHQKACECLSVLVIGAGPCGLRSAIECALLGAYVVLVEQRDCFSRNNVLHLWPFVIQDLKNLGIKIFYPKFCRGSIDHISIRQLQIFLVKIALVLGVQIHDSITFQRLIFPKCNENGIVEGWRAEFYPSRHILSDFVFDALIGADGKRNTFLGFPKRELRGKLAIGITANFVNQRTLAEEKVQEISGVAYIFNQQFFKDMKEATGIDLENIVYYKDETHYFVMCAKKQSLLERGVIVEDNEDVSLLLSPNNINQEKLCDYAAEAADFATGGNLPNLKYARNHNDSEDVAMFDFTSLFSAQCSVRLIERCDRRLLMSIVGDSLHE</sequence>
<dbReference type="PANTHER" id="PTHR23167:SF54">
    <property type="entry name" value="[F-ACTIN]-MONOOXYGENASE MICAL"/>
    <property type="match status" value="1"/>
</dbReference>
<dbReference type="PRINTS" id="PR00420">
    <property type="entry name" value="RNGMNOXGNASE"/>
</dbReference>
<feature type="domain" description="FAD-dependent oxidoreductase 2 FAD-binding" evidence="5">
    <location>
        <begin position="80"/>
        <end position="110"/>
    </location>
</feature>
<feature type="domain" description="[F-actin]-monooxygenase MICAL1-3-like Rossman" evidence="6">
    <location>
        <begin position="232"/>
        <end position="361"/>
    </location>
</feature>
<evidence type="ECO:0000256" key="2">
    <source>
        <dbReference type="ARBA" id="ARBA00022490"/>
    </source>
</evidence>
<accession>J9EGC0</accession>